<dbReference type="EMBL" id="VMRJ01000005">
    <property type="protein sequence ID" value="TVT38394.1"/>
    <property type="molecule type" value="Genomic_DNA"/>
</dbReference>
<dbReference type="Proteomes" id="UP000317624">
    <property type="component" value="Unassembled WGS sequence"/>
</dbReference>
<comment type="caution">
    <text evidence="1">The sequence shown here is derived from an EMBL/GenBank/DDBJ whole genome shotgun (WGS) entry which is preliminary data.</text>
</comment>
<protein>
    <submittedName>
        <fullName evidence="1">DUF1569 domain-containing protein</fullName>
    </submittedName>
</protein>
<accession>A0A558BPF2</accession>
<keyword evidence="2" id="KW-1185">Reference proteome</keyword>
<evidence type="ECO:0000313" key="2">
    <source>
        <dbReference type="Proteomes" id="UP000317624"/>
    </source>
</evidence>
<name>A0A558BPF2_9BACT</name>
<dbReference type="RefSeq" id="WP_144851220.1">
    <property type="nucleotide sequence ID" value="NZ_VMRJ01000005.1"/>
</dbReference>
<evidence type="ECO:0000313" key="1">
    <source>
        <dbReference type="EMBL" id="TVT38394.1"/>
    </source>
</evidence>
<sequence>MAANFLDPSENKALISRLFLLMPDARPRWGTMTAGQMLVHCADQLRVSRGEKRVTSLWVPGFLKPLLKKRFVTQLKEFKPGMKTLRELDARRGMTPPVSFATDHATLLRLLAPSGYSPSGVNHPLFGQLSAQEFGEITWKHLDHHLRQFGV</sequence>
<dbReference type="AlphaFoldDB" id="A0A558BPF2"/>
<proteinExistence type="predicted"/>
<dbReference type="InterPro" id="IPR011463">
    <property type="entry name" value="DUF1569"/>
</dbReference>
<dbReference type="Pfam" id="PF07606">
    <property type="entry name" value="DUF1569"/>
    <property type="match status" value="1"/>
</dbReference>
<gene>
    <name evidence="1" type="ORF">FNT36_19565</name>
</gene>
<organism evidence="1 2">
    <name type="scientific">Hymenobacter setariae</name>
    <dbReference type="NCBI Taxonomy" id="2594794"/>
    <lineage>
        <taxon>Bacteria</taxon>
        <taxon>Pseudomonadati</taxon>
        <taxon>Bacteroidota</taxon>
        <taxon>Cytophagia</taxon>
        <taxon>Cytophagales</taxon>
        <taxon>Hymenobacteraceae</taxon>
        <taxon>Hymenobacter</taxon>
    </lineage>
</organism>
<reference evidence="1 2" key="1">
    <citation type="submission" date="2019-07" db="EMBL/GenBank/DDBJ databases">
        <title>Hymenobacter sp. straun FUR1 Genome sequencing and assembly.</title>
        <authorList>
            <person name="Chhetri G."/>
        </authorList>
    </citation>
    <scope>NUCLEOTIDE SEQUENCE [LARGE SCALE GENOMIC DNA]</scope>
    <source>
        <strain evidence="1 2">Fur1</strain>
    </source>
</reference>
<dbReference type="OrthoDB" id="2599194at2"/>